<evidence type="ECO:0000313" key="1">
    <source>
        <dbReference type="EMBL" id="EGH19377.1"/>
    </source>
</evidence>
<dbReference type="Proteomes" id="UP000005466">
    <property type="component" value="Unassembled WGS sequence"/>
</dbReference>
<sequence>HFRRAGVPRVIVTPVKWCARAAVLGTGAFFVALGFV</sequence>
<comment type="caution">
    <text evidence="1">The sequence shown here is derived from an EMBL/GenBank/DDBJ whole genome shotgun (WGS) entry which is preliminary data.</text>
</comment>
<feature type="non-terminal residue" evidence="1">
    <location>
        <position position="1"/>
    </location>
</feature>
<proteinExistence type="predicted"/>
<accession>F3CJD5</accession>
<name>F3CJD5_PSESG</name>
<dbReference type="AlphaFoldDB" id="F3CJD5"/>
<reference evidence="1 2" key="1">
    <citation type="journal article" date="2011" name="PLoS Pathog.">
        <title>Dynamic evolution of pathogenicity revealed by sequencing and comparative genomics of 19 Pseudomonas syringae isolates.</title>
        <authorList>
            <person name="Baltrus D.A."/>
            <person name="Nishimura M.T."/>
            <person name="Romanchuk A."/>
            <person name="Chang J.H."/>
            <person name="Mukhtar M.S."/>
            <person name="Cherkis K."/>
            <person name="Roach J."/>
            <person name="Grant S.R."/>
            <person name="Jones C.D."/>
            <person name="Dangl J.L."/>
        </authorList>
    </citation>
    <scope>NUCLEOTIDE SEQUENCE [LARGE SCALE GENOMIC DNA]</scope>
    <source>
        <strain evidence="2">race 4</strain>
    </source>
</reference>
<dbReference type="HOGENOM" id="CLU_3361549_0_0_6"/>
<feature type="non-terminal residue" evidence="1">
    <location>
        <position position="36"/>
    </location>
</feature>
<evidence type="ECO:0000313" key="2">
    <source>
        <dbReference type="Proteomes" id="UP000005466"/>
    </source>
</evidence>
<gene>
    <name evidence="1" type="ORF">Pgy4_41047</name>
</gene>
<organism evidence="1 2">
    <name type="scientific">Pseudomonas savastanoi pv. glycinea str. race 4</name>
    <dbReference type="NCBI Taxonomy" id="875330"/>
    <lineage>
        <taxon>Bacteria</taxon>
        <taxon>Pseudomonadati</taxon>
        <taxon>Pseudomonadota</taxon>
        <taxon>Gammaproteobacteria</taxon>
        <taxon>Pseudomonadales</taxon>
        <taxon>Pseudomonadaceae</taxon>
        <taxon>Pseudomonas</taxon>
    </lineage>
</organism>
<protein>
    <submittedName>
        <fullName evidence="1">Uncharacterized protein</fullName>
    </submittedName>
</protein>
<dbReference type="EMBL" id="ADWY01003985">
    <property type="protein sequence ID" value="EGH19377.1"/>
    <property type="molecule type" value="Genomic_DNA"/>
</dbReference>